<dbReference type="GO" id="GO:0043531">
    <property type="term" value="F:ADP binding"/>
    <property type="evidence" value="ECO:0007669"/>
    <property type="project" value="InterPro"/>
</dbReference>
<keyword evidence="5" id="KW-0067">ATP-binding</keyword>
<dbReference type="InterPro" id="IPR027417">
    <property type="entry name" value="P-loop_NTPase"/>
</dbReference>
<dbReference type="InterPro" id="IPR058922">
    <property type="entry name" value="WHD_DRP"/>
</dbReference>
<dbReference type="FunFam" id="3.40.50.300:FF:001091">
    <property type="entry name" value="Probable disease resistance protein At1g61300"/>
    <property type="match status" value="1"/>
</dbReference>
<dbReference type="Pfam" id="PF23559">
    <property type="entry name" value="WHD_DRP"/>
    <property type="match status" value="1"/>
</dbReference>
<evidence type="ECO:0000256" key="1">
    <source>
        <dbReference type="ARBA" id="ARBA00022614"/>
    </source>
</evidence>
<evidence type="ECO:0000259" key="8">
    <source>
        <dbReference type="Pfam" id="PF23559"/>
    </source>
</evidence>
<dbReference type="GO" id="GO:0006952">
    <property type="term" value="P:defense response"/>
    <property type="evidence" value="ECO:0007669"/>
    <property type="project" value="UniProtKB-KW"/>
</dbReference>
<evidence type="ECO:0000313" key="12">
    <source>
        <dbReference type="Proteomes" id="UP001229421"/>
    </source>
</evidence>
<dbReference type="InterPro" id="IPR032675">
    <property type="entry name" value="LRR_dom_sf"/>
</dbReference>
<dbReference type="InterPro" id="IPR002182">
    <property type="entry name" value="NB-ARC"/>
</dbReference>
<evidence type="ECO:0000259" key="7">
    <source>
        <dbReference type="Pfam" id="PF18052"/>
    </source>
</evidence>
<dbReference type="Proteomes" id="UP001229421">
    <property type="component" value="Unassembled WGS sequence"/>
</dbReference>
<gene>
    <name evidence="11" type="ORF">QVD17_28357</name>
</gene>
<dbReference type="Pfam" id="PF25019">
    <property type="entry name" value="LRR_R13L1-DRL21"/>
    <property type="match status" value="1"/>
</dbReference>
<dbReference type="Gene3D" id="3.80.10.10">
    <property type="entry name" value="Ribonuclease Inhibitor"/>
    <property type="match status" value="1"/>
</dbReference>
<dbReference type="Gene3D" id="1.10.8.430">
    <property type="entry name" value="Helical domain of apoptotic protease-activating factors"/>
    <property type="match status" value="1"/>
</dbReference>
<dbReference type="InterPro" id="IPR041118">
    <property type="entry name" value="Rx_N"/>
</dbReference>
<feature type="domain" description="Zer-1-like leucine-rich repeats region" evidence="9">
    <location>
        <begin position="592"/>
        <end position="652"/>
    </location>
</feature>
<evidence type="ECO:0000259" key="6">
    <source>
        <dbReference type="Pfam" id="PF00931"/>
    </source>
</evidence>
<dbReference type="CDD" id="cd14798">
    <property type="entry name" value="RX-CC_like"/>
    <property type="match status" value="1"/>
</dbReference>
<keyword evidence="4" id="KW-0611">Plant defense</keyword>
<evidence type="ECO:0000256" key="5">
    <source>
        <dbReference type="ARBA" id="ARBA00022840"/>
    </source>
</evidence>
<dbReference type="GO" id="GO:0051707">
    <property type="term" value="P:response to other organism"/>
    <property type="evidence" value="ECO:0007669"/>
    <property type="project" value="UniProtKB-ARBA"/>
</dbReference>
<evidence type="ECO:0000259" key="9">
    <source>
        <dbReference type="Pfam" id="PF25013"/>
    </source>
</evidence>
<dbReference type="GO" id="GO:0005524">
    <property type="term" value="F:ATP binding"/>
    <property type="evidence" value="ECO:0007669"/>
    <property type="project" value="UniProtKB-KW"/>
</dbReference>
<feature type="domain" description="Disease resistance protein winged helix" evidence="8">
    <location>
        <begin position="431"/>
        <end position="492"/>
    </location>
</feature>
<dbReference type="Pfam" id="PF25013">
    <property type="entry name" value="LRR_Zer-1"/>
    <property type="match status" value="1"/>
</dbReference>
<dbReference type="Gene3D" id="3.40.50.300">
    <property type="entry name" value="P-loop containing nucleotide triphosphate hydrolases"/>
    <property type="match status" value="1"/>
</dbReference>
<dbReference type="Pfam" id="PF18052">
    <property type="entry name" value="Rx_N"/>
    <property type="match status" value="1"/>
</dbReference>
<dbReference type="AlphaFoldDB" id="A0AAD8KA78"/>
<feature type="domain" description="NB-ARC" evidence="6">
    <location>
        <begin position="175"/>
        <end position="343"/>
    </location>
</feature>
<keyword evidence="12" id="KW-1185">Reference proteome</keyword>
<comment type="caution">
    <text evidence="11">The sequence shown here is derived from an EMBL/GenBank/DDBJ whole genome shotgun (WGS) entry which is preliminary data.</text>
</comment>
<dbReference type="Gene3D" id="1.20.5.4130">
    <property type="match status" value="1"/>
</dbReference>
<dbReference type="SUPFAM" id="SSF52058">
    <property type="entry name" value="L domain-like"/>
    <property type="match status" value="1"/>
</dbReference>
<feature type="domain" description="Disease resistance N-terminal" evidence="7">
    <location>
        <begin position="10"/>
        <end position="91"/>
    </location>
</feature>
<proteinExistence type="predicted"/>
<dbReference type="InterPro" id="IPR038005">
    <property type="entry name" value="RX-like_CC"/>
</dbReference>
<dbReference type="PRINTS" id="PR00364">
    <property type="entry name" value="DISEASERSIST"/>
</dbReference>
<feature type="domain" description="R13L1/DRL21-like LRR repeat region" evidence="10">
    <location>
        <begin position="684"/>
        <end position="808"/>
    </location>
</feature>
<protein>
    <recommendedName>
        <fullName evidence="13">NB-ARC</fullName>
    </recommendedName>
</protein>
<keyword evidence="3" id="KW-0547">Nucleotide-binding</keyword>
<accession>A0AAD8KA78</accession>
<evidence type="ECO:0008006" key="13">
    <source>
        <dbReference type="Google" id="ProtNLM"/>
    </source>
</evidence>
<reference evidence="11" key="1">
    <citation type="journal article" date="2023" name="bioRxiv">
        <title>Improved chromosome-level genome assembly for marigold (Tagetes erecta).</title>
        <authorList>
            <person name="Jiang F."/>
            <person name="Yuan L."/>
            <person name="Wang S."/>
            <person name="Wang H."/>
            <person name="Xu D."/>
            <person name="Wang A."/>
            <person name="Fan W."/>
        </authorList>
    </citation>
    <scope>NUCLEOTIDE SEQUENCE</scope>
    <source>
        <strain evidence="11">WSJ</strain>
        <tissue evidence="11">Leaf</tissue>
    </source>
</reference>
<dbReference type="InterPro" id="IPR056845">
    <property type="entry name" value="LRR_Zer-1"/>
</dbReference>
<evidence type="ECO:0000259" key="10">
    <source>
        <dbReference type="Pfam" id="PF25019"/>
    </source>
</evidence>
<evidence type="ECO:0000256" key="2">
    <source>
        <dbReference type="ARBA" id="ARBA00022737"/>
    </source>
</evidence>
<dbReference type="InterPro" id="IPR056789">
    <property type="entry name" value="LRR_R13L1-DRL21"/>
</dbReference>
<dbReference type="InterPro" id="IPR042197">
    <property type="entry name" value="Apaf_helical"/>
</dbReference>
<keyword evidence="1" id="KW-0433">Leucine-rich repeat</keyword>
<sequence>MAEPAVSALVKTIVQKIGNEALSAYALSLGIKTELDKVEDKLSLIQPLLIDASAKEIRSEGVKKWLNHLQHLAYDIDDVLDDANTEAMHLDLIQSNSVFNKVRKFILTCCTNFSQSRRLRHRLDSINAKLDHLYQAISALGFIEKHENKTKKDENKDINRGKETSLLEANVVGREGVKEKLIKELLGGESSKINFSIVSIVGMGGVGKTTLARLLYNDTRVKNHFELMVWVCVSIDFDIFKITKIIFLAVSEVNNEFEDLNQLQMSLQEKLKGKRFLLVLDDVWNESSNAWENLEKPFHSSAPGSKIIMTTRKAQLLKELGFNHIERLESLTHEDALSLVSLHALGVDNFDSHPTFKSLGEGIVKKCGCLPLALKAVGRLLRTKKEEDYWDDMLNSEIWSLKIVDGILPALMLSYHDLSADLKCLFAYCSLFPKDFLFDKEEMVLLWMAEGYLEQESLGRGSFDELELRSFFQRAPNDISFFVMHDLMNDLARFVAKDFSLMFDKHVQMPDEALANYRHMSFIRENYTPYQRFKAFKRANSLRTFLAVSVEVNQSWNHLSSKILVDVIFRLPLLRVLSLSRFRIREIPDFIGSLKHLRHLNFSLTEITELPEDVSNLYNLQTLILFGCKSLAKLPKSFIQLKKLRHLDISDTPLLNKLPFGIGGLTSIQTLTKFIVGGDVGFAITELNKLKNLHGKICIKGLYNVQDATHAREANLSLKGITELELDWVNNSQDYTLEEEVFKELKPYSKMLKMLRVKCYGGINFPEWVGDPSFNLLVRVSLSDCRNCTSLPTLGQLPSLRELFIKGMAKVEVIDFELTSATIVAFPSLEILEFHDMLCWREWSFNNEVSDVFPCLRKLRIKNCPNLISVSLKALCTLGGFTTRK</sequence>
<dbReference type="EMBL" id="JAUHHV010000007">
    <property type="protein sequence ID" value="KAK1419195.1"/>
    <property type="molecule type" value="Genomic_DNA"/>
</dbReference>
<dbReference type="SUPFAM" id="SSF52540">
    <property type="entry name" value="P-loop containing nucleoside triphosphate hydrolases"/>
    <property type="match status" value="1"/>
</dbReference>
<dbReference type="PANTHER" id="PTHR36766">
    <property type="entry name" value="PLANT BROAD-SPECTRUM MILDEW RESISTANCE PROTEIN RPW8"/>
    <property type="match status" value="1"/>
</dbReference>
<organism evidence="11 12">
    <name type="scientific">Tagetes erecta</name>
    <name type="common">African marigold</name>
    <dbReference type="NCBI Taxonomy" id="13708"/>
    <lineage>
        <taxon>Eukaryota</taxon>
        <taxon>Viridiplantae</taxon>
        <taxon>Streptophyta</taxon>
        <taxon>Embryophyta</taxon>
        <taxon>Tracheophyta</taxon>
        <taxon>Spermatophyta</taxon>
        <taxon>Magnoliopsida</taxon>
        <taxon>eudicotyledons</taxon>
        <taxon>Gunneridae</taxon>
        <taxon>Pentapetalae</taxon>
        <taxon>asterids</taxon>
        <taxon>campanulids</taxon>
        <taxon>Asterales</taxon>
        <taxon>Asteraceae</taxon>
        <taxon>Asteroideae</taxon>
        <taxon>Heliantheae alliance</taxon>
        <taxon>Tageteae</taxon>
        <taxon>Tagetes</taxon>
    </lineage>
</organism>
<keyword evidence="2" id="KW-0677">Repeat</keyword>
<evidence type="ECO:0000256" key="3">
    <source>
        <dbReference type="ARBA" id="ARBA00022741"/>
    </source>
</evidence>
<evidence type="ECO:0000256" key="4">
    <source>
        <dbReference type="ARBA" id="ARBA00022821"/>
    </source>
</evidence>
<evidence type="ECO:0000313" key="11">
    <source>
        <dbReference type="EMBL" id="KAK1419195.1"/>
    </source>
</evidence>
<name>A0AAD8KA78_TARER</name>
<dbReference type="PANTHER" id="PTHR36766:SF61">
    <property type="entry name" value="NB-ARC DOMAIN DISEASE RESISTANCE PROTEIN"/>
    <property type="match status" value="1"/>
</dbReference>
<dbReference type="Pfam" id="PF00931">
    <property type="entry name" value="NB-ARC"/>
    <property type="match status" value="1"/>
</dbReference>